<organism evidence="1 2">
    <name type="scientific">Enterococcus gallinarum</name>
    <dbReference type="NCBI Taxonomy" id="1353"/>
    <lineage>
        <taxon>Bacteria</taxon>
        <taxon>Bacillati</taxon>
        <taxon>Bacillota</taxon>
        <taxon>Bacilli</taxon>
        <taxon>Lactobacillales</taxon>
        <taxon>Enterococcaceae</taxon>
        <taxon>Enterococcus</taxon>
    </lineage>
</organism>
<accession>A0ABD4ZSM7</accession>
<reference evidence="1 2" key="1">
    <citation type="submission" date="2023-06" db="EMBL/GenBank/DDBJ databases">
        <title>Acute promotion of culturable opportunistic pathogens and persistent increase of antibiotic resistance following antibiotic exposure in mouse gut microbiota.</title>
        <authorList>
            <person name="Li L."/>
            <person name="Wang B."/>
            <person name="Sun Y."/>
            <person name="Wang M."/>
            <person name="Xu H."/>
        </authorList>
    </citation>
    <scope>NUCLEOTIDE SEQUENCE [LARGE SCALE GENOMIC DNA]</scope>
    <source>
        <strain evidence="1 2">CRI2_2</strain>
    </source>
</reference>
<dbReference type="AlphaFoldDB" id="A0ABD4ZSM7"/>
<sequence>MDAYLEISNQYSAISVETSKSDDVTIHIADRVSNTGNGITLTAEQAKLLADMLYGVAVRDI</sequence>
<dbReference type="RefSeq" id="WP_285905890.1">
    <property type="nucleotide sequence ID" value="NZ_JASUBC010000002.1"/>
</dbReference>
<comment type="caution">
    <text evidence="1">The sequence shown here is derived from an EMBL/GenBank/DDBJ whole genome shotgun (WGS) entry which is preliminary data.</text>
</comment>
<gene>
    <name evidence="1" type="ORF">QRX88_08485</name>
</gene>
<name>A0ABD4ZSM7_ENTGA</name>
<protein>
    <submittedName>
        <fullName evidence="1">Uncharacterized protein</fullName>
    </submittedName>
</protein>
<dbReference type="EMBL" id="JASUBT010000005">
    <property type="protein sequence ID" value="MDL4935748.1"/>
    <property type="molecule type" value="Genomic_DNA"/>
</dbReference>
<proteinExistence type="predicted"/>
<dbReference type="Proteomes" id="UP001241571">
    <property type="component" value="Unassembled WGS sequence"/>
</dbReference>
<evidence type="ECO:0000313" key="1">
    <source>
        <dbReference type="EMBL" id="MDL4935748.1"/>
    </source>
</evidence>
<evidence type="ECO:0000313" key="2">
    <source>
        <dbReference type="Proteomes" id="UP001241571"/>
    </source>
</evidence>